<keyword evidence="8" id="KW-0548">Nucleotidyltransferase</keyword>
<dbReference type="GO" id="GO:0015074">
    <property type="term" value="P:DNA integration"/>
    <property type="evidence" value="ECO:0007669"/>
    <property type="project" value="UniProtKB-KW"/>
</dbReference>
<keyword evidence="6" id="KW-0229">DNA integration</keyword>
<dbReference type="Gene3D" id="1.10.340.70">
    <property type="match status" value="1"/>
</dbReference>
<organism evidence="14 15">
    <name type="scientific">Vitis vinifera</name>
    <name type="common">Grape</name>
    <dbReference type="NCBI Taxonomy" id="29760"/>
    <lineage>
        <taxon>Eukaryota</taxon>
        <taxon>Viridiplantae</taxon>
        <taxon>Streptophyta</taxon>
        <taxon>Embryophyta</taxon>
        <taxon>Tracheophyta</taxon>
        <taxon>Spermatophyta</taxon>
        <taxon>Magnoliopsida</taxon>
        <taxon>eudicotyledons</taxon>
        <taxon>Gunneridae</taxon>
        <taxon>Pentapetalae</taxon>
        <taxon>rosids</taxon>
        <taxon>Vitales</taxon>
        <taxon>Vitaceae</taxon>
        <taxon>Viteae</taxon>
        <taxon>Vitis</taxon>
    </lineage>
</organism>
<dbReference type="EMBL" id="QGNW01001401">
    <property type="protein sequence ID" value="RVW42601.1"/>
    <property type="molecule type" value="Genomic_DNA"/>
</dbReference>
<evidence type="ECO:0000259" key="13">
    <source>
        <dbReference type="Pfam" id="PF24626"/>
    </source>
</evidence>
<accession>A0A438E4C3</accession>
<dbReference type="InterPro" id="IPR041588">
    <property type="entry name" value="Integrase_H2C2"/>
</dbReference>
<dbReference type="PANTHER" id="PTHR37984">
    <property type="entry name" value="PROTEIN CBG26694"/>
    <property type="match status" value="1"/>
</dbReference>
<evidence type="ECO:0000256" key="8">
    <source>
        <dbReference type="ARBA" id="ARBA00022932"/>
    </source>
</evidence>
<evidence type="ECO:0000256" key="6">
    <source>
        <dbReference type="ARBA" id="ARBA00022908"/>
    </source>
</evidence>
<sequence>MLDEMPKQLPLLRELLNSGFIRESLSPCAVSVLLTPKKDNTWRMCVDSRVINKITVNYRFPIPRLDDMLDLLSGASIFTKIDLRSGYHQIRIRPGHEWKMAFKTKDGLFEWLVMAFELTNAPSTFMRVMMQALNLSWENSCGRSTQPKGHHIAFYSEKLNEARRRNLTSSSSITLENKVVDALSRRPHLLVVSSVNTMEFDSLKQHYSTDADFGVIWRQLLENTAAAKNKFSVKDAFLFHDNRLCIPCGSFKEFVISELHGGGLDGHFGVDKTFSMVSDRFFWPRLRCDVHKVVAHSSWDFVLPQAEFAFNNFINRSTGCTPFEVVFGFRPHTPLNLHSLTLPARPGEAALDFSSYMKNIHEEVKRRLSLSTEAYSTAANTRRKDRQFQVGDMVLIRLKPERFPPGSFNKLHARRARPFKVVKKLGPNAYVIELPADYGISHIFNIEDLTQFHGPEEPVPATSDLTTQQDAVIRVPKNTAPRDEIASILDHQFVTTRCGGYYKFLVKWKNRPQSDSV</sequence>
<dbReference type="AlphaFoldDB" id="A0A438E4C3"/>
<evidence type="ECO:0000256" key="7">
    <source>
        <dbReference type="ARBA" id="ARBA00022918"/>
    </source>
</evidence>
<keyword evidence="9" id="KW-0238">DNA-binding</keyword>
<keyword evidence="1" id="KW-0645">Protease</keyword>
<dbReference type="GO" id="GO:0006508">
    <property type="term" value="P:proteolysis"/>
    <property type="evidence" value="ECO:0007669"/>
    <property type="project" value="UniProtKB-KW"/>
</dbReference>
<keyword evidence="8" id="KW-0239">DNA-directed DNA polymerase</keyword>
<evidence type="ECO:0000256" key="2">
    <source>
        <dbReference type="ARBA" id="ARBA00022723"/>
    </source>
</evidence>
<evidence type="ECO:0000256" key="10">
    <source>
        <dbReference type="ARBA" id="ARBA00023172"/>
    </source>
</evidence>
<dbReference type="GO" id="GO:0046872">
    <property type="term" value="F:metal ion binding"/>
    <property type="evidence" value="ECO:0007669"/>
    <property type="project" value="UniProtKB-KW"/>
</dbReference>
<dbReference type="GO" id="GO:0004190">
    <property type="term" value="F:aspartic-type endopeptidase activity"/>
    <property type="evidence" value="ECO:0007669"/>
    <property type="project" value="UniProtKB-KW"/>
</dbReference>
<evidence type="ECO:0000256" key="5">
    <source>
        <dbReference type="ARBA" id="ARBA00022842"/>
    </source>
</evidence>
<evidence type="ECO:0000259" key="11">
    <source>
        <dbReference type="Pfam" id="PF00078"/>
    </source>
</evidence>
<evidence type="ECO:0000256" key="1">
    <source>
        <dbReference type="ARBA" id="ARBA00022670"/>
    </source>
</evidence>
<evidence type="ECO:0000259" key="12">
    <source>
        <dbReference type="Pfam" id="PF17921"/>
    </source>
</evidence>
<keyword evidence="2" id="KW-0479">Metal-binding</keyword>
<feature type="domain" description="Reverse transcriptase" evidence="11">
    <location>
        <begin position="36"/>
        <end position="135"/>
    </location>
</feature>
<evidence type="ECO:0000256" key="4">
    <source>
        <dbReference type="ARBA" id="ARBA00022801"/>
    </source>
</evidence>
<dbReference type="InterPro" id="IPR043128">
    <property type="entry name" value="Rev_trsase/Diguanyl_cyclase"/>
</dbReference>
<feature type="domain" description="Integrase zinc-binding" evidence="12">
    <location>
        <begin position="253"/>
        <end position="295"/>
    </location>
</feature>
<keyword evidence="10" id="KW-0233">DNA recombination</keyword>
<protein>
    <submittedName>
        <fullName evidence="14">Transposon Ty3-G Gag-Pol polyprotein</fullName>
    </submittedName>
</protein>
<keyword evidence="3" id="KW-0064">Aspartyl protease</keyword>
<dbReference type="SUPFAM" id="SSF56672">
    <property type="entry name" value="DNA/RNA polymerases"/>
    <property type="match status" value="1"/>
</dbReference>
<comment type="caution">
    <text evidence="14">The sequence shown here is derived from an EMBL/GenBank/DDBJ whole genome shotgun (WGS) entry which is preliminary data.</text>
</comment>
<keyword evidence="8" id="KW-0808">Transferase</keyword>
<dbReference type="InterPro" id="IPR056924">
    <property type="entry name" value="SH3_Tf2-1"/>
</dbReference>
<reference evidence="14 15" key="1">
    <citation type="journal article" date="2018" name="PLoS Genet.">
        <title>Population sequencing reveals clonal diversity and ancestral inbreeding in the grapevine cultivar Chardonnay.</title>
        <authorList>
            <person name="Roach M.J."/>
            <person name="Johnson D.L."/>
            <person name="Bohlmann J."/>
            <person name="van Vuuren H.J."/>
            <person name="Jones S.J."/>
            <person name="Pretorius I.S."/>
            <person name="Schmidt S.A."/>
            <person name="Borneman A.R."/>
        </authorList>
    </citation>
    <scope>NUCLEOTIDE SEQUENCE [LARGE SCALE GENOMIC DNA]</scope>
    <source>
        <strain evidence="15">cv. Chardonnay</strain>
        <tissue evidence="14">Leaf</tissue>
    </source>
</reference>
<dbReference type="Gene3D" id="3.30.70.270">
    <property type="match status" value="1"/>
</dbReference>
<keyword evidence="5" id="KW-0460">Magnesium</keyword>
<dbReference type="GO" id="GO:0003677">
    <property type="term" value="F:DNA binding"/>
    <property type="evidence" value="ECO:0007669"/>
    <property type="project" value="UniProtKB-KW"/>
</dbReference>
<dbReference type="Pfam" id="PF00078">
    <property type="entry name" value="RVT_1"/>
    <property type="match status" value="1"/>
</dbReference>
<dbReference type="GO" id="GO:0006310">
    <property type="term" value="P:DNA recombination"/>
    <property type="evidence" value="ECO:0007669"/>
    <property type="project" value="UniProtKB-KW"/>
</dbReference>
<keyword evidence="7" id="KW-0695">RNA-directed DNA polymerase</keyword>
<dbReference type="GO" id="GO:0003887">
    <property type="term" value="F:DNA-directed DNA polymerase activity"/>
    <property type="evidence" value="ECO:0007669"/>
    <property type="project" value="UniProtKB-KW"/>
</dbReference>
<gene>
    <name evidence="14" type="primary">TY3B-G_289</name>
    <name evidence="14" type="ORF">CK203_108227</name>
</gene>
<evidence type="ECO:0000256" key="9">
    <source>
        <dbReference type="ARBA" id="ARBA00023125"/>
    </source>
</evidence>
<keyword evidence="4" id="KW-0378">Hydrolase</keyword>
<name>A0A438E4C3_VITVI</name>
<dbReference type="Gene3D" id="3.10.10.10">
    <property type="entry name" value="HIV Type 1 Reverse Transcriptase, subunit A, domain 1"/>
    <property type="match status" value="1"/>
</dbReference>
<dbReference type="InterPro" id="IPR043502">
    <property type="entry name" value="DNA/RNA_pol_sf"/>
</dbReference>
<dbReference type="Proteomes" id="UP000288805">
    <property type="component" value="Unassembled WGS sequence"/>
</dbReference>
<dbReference type="Pfam" id="PF17921">
    <property type="entry name" value="Integrase_H2C2"/>
    <property type="match status" value="1"/>
</dbReference>
<dbReference type="Pfam" id="PF24626">
    <property type="entry name" value="SH3_Tf2-1"/>
    <property type="match status" value="1"/>
</dbReference>
<feature type="domain" description="Tf2-1-like SH3-like" evidence="13">
    <location>
        <begin position="391"/>
        <end position="453"/>
    </location>
</feature>
<evidence type="ECO:0000256" key="3">
    <source>
        <dbReference type="ARBA" id="ARBA00022750"/>
    </source>
</evidence>
<dbReference type="GO" id="GO:0003964">
    <property type="term" value="F:RNA-directed DNA polymerase activity"/>
    <property type="evidence" value="ECO:0007669"/>
    <property type="project" value="UniProtKB-KW"/>
</dbReference>
<dbReference type="InterPro" id="IPR050951">
    <property type="entry name" value="Retrovirus_Pol_polyprotein"/>
</dbReference>
<evidence type="ECO:0000313" key="14">
    <source>
        <dbReference type="EMBL" id="RVW42601.1"/>
    </source>
</evidence>
<proteinExistence type="predicted"/>
<dbReference type="InterPro" id="IPR000477">
    <property type="entry name" value="RT_dom"/>
</dbReference>
<dbReference type="PANTHER" id="PTHR37984:SF5">
    <property type="entry name" value="PROTEIN NYNRIN-LIKE"/>
    <property type="match status" value="1"/>
</dbReference>
<dbReference type="CDD" id="cd01647">
    <property type="entry name" value="RT_LTR"/>
    <property type="match status" value="1"/>
</dbReference>
<evidence type="ECO:0000313" key="15">
    <source>
        <dbReference type="Proteomes" id="UP000288805"/>
    </source>
</evidence>